<dbReference type="Pfam" id="PF14498">
    <property type="entry name" value="Glyco_hyd_65N_2"/>
    <property type="match status" value="1"/>
</dbReference>
<dbReference type="Pfam" id="PF22124">
    <property type="entry name" value="Glyco_hydro_95_cat"/>
    <property type="match status" value="1"/>
</dbReference>
<name>A0AAD6WIU4_9ROSI</name>
<dbReference type="InterPro" id="IPR008928">
    <property type="entry name" value="6-hairpin_glycosidase_sf"/>
</dbReference>
<gene>
    <name evidence="5" type="ORF">NC653_003188</name>
</gene>
<proteinExistence type="predicted"/>
<dbReference type="GO" id="GO:0004560">
    <property type="term" value="F:alpha-L-fucosidase activity"/>
    <property type="evidence" value="ECO:0007669"/>
    <property type="project" value="TreeGrafter"/>
</dbReference>
<reference evidence="5 6" key="1">
    <citation type="journal article" date="2023" name="Mol. Ecol. Resour.">
        <title>Chromosome-level genome assembly of a triploid poplar Populus alba 'Berolinensis'.</title>
        <authorList>
            <person name="Chen S."/>
            <person name="Yu Y."/>
            <person name="Wang X."/>
            <person name="Wang S."/>
            <person name="Zhang T."/>
            <person name="Zhou Y."/>
            <person name="He R."/>
            <person name="Meng N."/>
            <person name="Wang Y."/>
            <person name="Liu W."/>
            <person name="Liu Z."/>
            <person name="Liu J."/>
            <person name="Guo Q."/>
            <person name="Huang H."/>
            <person name="Sederoff R.R."/>
            <person name="Wang G."/>
            <person name="Qu G."/>
            <person name="Chen S."/>
        </authorList>
    </citation>
    <scope>NUCLEOTIDE SEQUENCE [LARGE SCALE GENOMIC DNA]</scope>
    <source>
        <strain evidence="5">SC-2020</strain>
    </source>
</reference>
<dbReference type="InterPro" id="IPR049053">
    <property type="entry name" value="AFCA-like_C"/>
</dbReference>
<evidence type="ECO:0000313" key="6">
    <source>
        <dbReference type="Proteomes" id="UP001164929"/>
    </source>
</evidence>
<evidence type="ECO:0008006" key="7">
    <source>
        <dbReference type="Google" id="ProtNLM"/>
    </source>
</evidence>
<feature type="domain" description="Glycosyl hydrolase family 95 N-terminal" evidence="2">
    <location>
        <begin position="35"/>
        <end position="277"/>
    </location>
</feature>
<dbReference type="EMBL" id="JAQIZT010000001">
    <property type="protein sequence ID" value="KAJ7013431.1"/>
    <property type="molecule type" value="Genomic_DNA"/>
</dbReference>
<feature type="domain" description="Alpha fucosidase A-like C-terminal" evidence="3">
    <location>
        <begin position="744"/>
        <end position="803"/>
    </location>
</feature>
<dbReference type="PANTHER" id="PTHR31084">
    <property type="entry name" value="ALPHA-L-FUCOSIDASE 2"/>
    <property type="match status" value="1"/>
</dbReference>
<dbReference type="Gene3D" id="1.50.10.10">
    <property type="match status" value="1"/>
</dbReference>
<sequence length="963" mass="107150">MESGEWVFVTRPTEKDLWNPTSTELEDSRPLKVTFSGPAKYWTDGIPIGNGRLGAMVWGGVSSELIQLNEDTLWTGIPTDFTDPAIPQALSEVRNLVDSGKFSEATKAAARMFGKYTNVYKVLGDIKLEFNGSTYAEGTYYRELDLDTATGRVKYTVDDVEFTREHFVSNPDQVIVTKISGSKAQSVSFAVSLDSILEHQCYLTDENQLVMEGICPGKRMTTEVKANDDPKGMKFTAVLDLQISNGASLVRLLDDKKLKVVGADWAVLLLVASSSFEGPFVDPSDSKKNPTSDSLQAMNSIKKLSYSQLYSRHLDDFQNLFHRVSLQLEKSSAIGDGVLEIENLMPSVIEDFKGDKDIVVPTVERIKSFESDEDPSLVELLFQFGRYLLISCSRPGTQVANLQGIWNKDLHPAWDSAPTLNINLEMNYWPSLPCNLRECQEPLFDFIKSLSINGSKVAQVNYTASGWVAHHRSDIWAKASADMGNPKWAIWPMAGAWVCTHLWEHYTYTLDKDFLINTAYPLLEGCASFLVDWLIEGNDGYLETNPSTSPEHMFIAPDGNSASVSYSSTMDMAIINEVFSAVVSASEVLGRSEDALVQKVLKAQPRLYPPKIAPDGSIMEWALNFKDPEVKHRHISHLFGLFPGHSITLKKNPELCKAAENTLYKRGEDGPGWSTVWKTAVWARLQNSEHAYTMVKHLIRLVDPADQKIGFEGGLYSNLFAAHPPFQIDANLGFPAAVSEMLVQSTMTDLYLLPALPRDKWAKGCVRGLQARGGNTVNICWDKGDLQELGLWLKKDGSCSLQRLHYRGTTHWPTARFTGNIAQLQAFNTLGLVMGRKIQLYPTPSFSFHTSLSFPRKPFHVFCSVMAWRRGGSLSRSLMSAARAPNPRSSAPLPRLRPPPNSSPRFQSRRLSFAPSRNLGELGCTQSLLPLVASGHLTSRINANLRAFCELSHGTFCRTCPDR</sequence>
<dbReference type="AlphaFoldDB" id="A0AAD6WIU4"/>
<evidence type="ECO:0000256" key="1">
    <source>
        <dbReference type="SAM" id="MobiDB-lite"/>
    </source>
</evidence>
<feature type="domain" description="Glycosyl hydrolase family 95 catalytic" evidence="4">
    <location>
        <begin position="305"/>
        <end position="742"/>
    </location>
</feature>
<feature type="compositionally biased region" description="Low complexity" evidence="1">
    <location>
        <begin position="879"/>
        <end position="894"/>
    </location>
</feature>
<dbReference type="Proteomes" id="UP001164929">
    <property type="component" value="Chromosome 1"/>
</dbReference>
<dbReference type="InterPro" id="IPR012341">
    <property type="entry name" value="6hp_glycosidase-like_sf"/>
</dbReference>
<dbReference type="InterPro" id="IPR027414">
    <property type="entry name" value="GH95_N_dom"/>
</dbReference>
<evidence type="ECO:0000259" key="2">
    <source>
        <dbReference type="Pfam" id="PF14498"/>
    </source>
</evidence>
<feature type="region of interest" description="Disordered" evidence="1">
    <location>
        <begin position="879"/>
        <end position="907"/>
    </location>
</feature>
<dbReference type="PANTHER" id="PTHR31084:SF13">
    <property type="entry name" value="GLYCOSYL HYDROLASE FAMILY 95 N-TERMINAL DOMAIN-CONTAINING PROTEIN"/>
    <property type="match status" value="1"/>
</dbReference>
<dbReference type="Pfam" id="PF21307">
    <property type="entry name" value="Glyco_hydro_95_C"/>
    <property type="match status" value="1"/>
</dbReference>
<dbReference type="InterPro" id="IPR054363">
    <property type="entry name" value="GH95_cat"/>
</dbReference>
<dbReference type="GO" id="GO:0005975">
    <property type="term" value="P:carbohydrate metabolic process"/>
    <property type="evidence" value="ECO:0007669"/>
    <property type="project" value="InterPro"/>
</dbReference>
<dbReference type="SUPFAM" id="SSF48208">
    <property type="entry name" value="Six-hairpin glycosidases"/>
    <property type="match status" value="1"/>
</dbReference>
<evidence type="ECO:0000259" key="3">
    <source>
        <dbReference type="Pfam" id="PF21307"/>
    </source>
</evidence>
<comment type="caution">
    <text evidence="5">The sequence shown here is derived from an EMBL/GenBank/DDBJ whole genome shotgun (WGS) entry which is preliminary data.</text>
</comment>
<organism evidence="5 6">
    <name type="scientific">Populus alba x Populus x berolinensis</name>
    <dbReference type="NCBI Taxonomy" id="444605"/>
    <lineage>
        <taxon>Eukaryota</taxon>
        <taxon>Viridiplantae</taxon>
        <taxon>Streptophyta</taxon>
        <taxon>Embryophyta</taxon>
        <taxon>Tracheophyta</taxon>
        <taxon>Spermatophyta</taxon>
        <taxon>Magnoliopsida</taxon>
        <taxon>eudicotyledons</taxon>
        <taxon>Gunneridae</taxon>
        <taxon>Pentapetalae</taxon>
        <taxon>rosids</taxon>
        <taxon>fabids</taxon>
        <taxon>Malpighiales</taxon>
        <taxon>Salicaceae</taxon>
        <taxon>Saliceae</taxon>
        <taxon>Populus</taxon>
    </lineage>
</organism>
<protein>
    <recommendedName>
        <fullName evidence="7">Glycosyl hydrolase family 95 N-terminal domain-containing protein</fullName>
    </recommendedName>
</protein>
<keyword evidence="6" id="KW-1185">Reference proteome</keyword>
<evidence type="ECO:0000259" key="4">
    <source>
        <dbReference type="Pfam" id="PF22124"/>
    </source>
</evidence>
<dbReference type="FunFam" id="1.50.10.10:FF:000028">
    <property type="entry name" value="Alpha-L-fucosidase 2"/>
    <property type="match status" value="1"/>
</dbReference>
<evidence type="ECO:0000313" key="5">
    <source>
        <dbReference type="EMBL" id="KAJ7013431.1"/>
    </source>
</evidence>
<accession>A0AAD6WIU4</accession>